<evidence type="ECO:0000313" key="4">
    <source>
        <dbReference type="WBParaSite" id="OFLC_0000110501-mRNA-1"/>
    </source>
</evidence>
<dbReference type="WBParaSite" id="OFLC_0000110501-mRNA-1">
    <property type="protein sequence ID" value="OFLC_0000110501-mRNA-1"/>
    <property type="gene ID" value="OFLC_0000110501"/>
</dbReference>
<dbReference type="AlphaFoldDB" id="A0A183H0U6"/>
<evidence type="ECO:0000256" key="1">
    <source>
        <dbReference type="SAM" id="SignalP"/>
    </source>
</evidence>
<dbReference type="Proteomes" id="UP000267606">
    <property type="component" value="Unassembled WGS sequence"/>
</dbReference>
<dbReference type="STRING" id="387005.A0A183H0U6"/>
<evidence type="ECO:0000313" key="2">
    <source>
        <dbReference type="EMBL" id="VDO28267.1"/>
    </source>
</evidence>
<sequence length="182" mass="20594">MSFLVFILSITVAVAVKNNSDPGYDILKFMEQFQANLRDPINLSEELICNCSYSGCDTEIVRFLGSTYTGLCRSTSGICYKRLLPDRSIILSCLSKDASPDLHCRVKQPMNDGSMMQCCWNYSFCNGALDLNLVNDYSSVRFHSILLFIRFLCSLFSIIEAVMYIVKSSVNTLFDYRDIKSS</sequence>
<accession>A0A183H0U6</accession>
<reference evidence="4" key="1">
    <citation type="submission" date="2016-06" db="UniProtKB">
        <authorList>
            <consortium name="WormBaseParasite"/>
        </authorList>
    </citation>
    <scope>IDENTIFICATION</scope>
</reference>
<protein>
    <submittedName>
        <fullName evidence="4">Activin_recp domain-containing protein</fullName>
    </submittedName>
</protein>
<name>A0A183H0U6_9BILA</name>
<keyword evidence="1" id="KW-0732">Signal</keyword>
<proteinExistence type="predicted"/>
<organism evidence="4">
    <name type="scientific">Onchocerca flexuosa</name>
    <dbReference type="NCBI Taxonomy" id="387005"/>
    <lineage>
        <taxon>Eukaryota</taxon>
        <taxon>Metazoa</taxon>
        <taxon>Ecdysozoa</taxon>
        <taxon>Nematoda</taxon>
        <taxon>Chromadorea</taxon>
        <taxon>Rhabditida</taxon>
        <taxon>Spirurina</taxon>
        <taxon>Spiruromorpha</taxon>
        <taxon>Filarioidea</taxon>
        <taxon>Onchocercidae</taxon>
        <taxon>Onchocerca</taxon>
    </lineage>
</organism>
<dbReference type="EMBL" id="UZAJ01000475">
    <property type="protein sequence ID" value="VDO28267.1"/>
    <property type="molecule type" value="Genomic_DNA"/>
</dbReference>
<keyword evidence="3" id="KW-1185">Reference proteome</keyword>
<feature type="chain" id="PRO_5044552326" evidence="1">
    <location>
        <begin position="16"/>
        <end position="182"/>
    </location>
</feature>
<gene>
    <name evidence="2" type="ORF">OFLC_LOCUS1106</name>
</gene>
<dbReference type="InterPro" id="IPR045860">
    <property type="entry name" value="Snake_toxin-like_sf"/>
</dbReference>
<feature type="signal peptide" evidence="1">
    <location>
        <begin position="1"/>
        <end position="15"/>
    </location>
</feature>
<evidence type="ECO:0000313" key="3">
    <source>
        <dbReference type="Proteomes" id="UP000267606"/>
    </source>
</evidence>
<reference evidence="2 3" key="2">
    <citation type="submission" date="2018-11" db="EMBL/GenBank/DDBJ databases">
        <authorList>
            <consortium name="Pathogen Informatics"/>
        </authorList>
    </citation>
    <scope>NUCLEOTIDE SEQUENCE [LARGE SCALE GENOMIC DNA]</scope>
</reference>
<dbReference type="Gene3D" id="2.10.60.10">
    <property type="entry name" value="CD59"/>
    <property type="match status" value="1"/>
</dbReference>